<keyword evidence="7 9" id="KW-0030">Aminoacyl-tRNA synthetase</keyword>
<comment type="caution">
    <text evidence="11">The sequence shown here is derived from an EMBL/GenBank/DDBJ whole genome shotgun (WGS) entry which is preliminary data.</text>
</comment>
<dbReference type="EMBL" id="JBANRG010000002">
    <property type="protein sequence ID" value="KAK7470396.1"/>
    <property type="molecule type" value="Genomic_DNA"/>
</dbReference>
<protein>
    <recommendedName>
        <fullName evidence="2">methionine--tRNA ligase</fullName>
        <ecNumber evidence="2">6.1.1.10</ecNumber>
    </recommendedName>
    <alternativeName>
        <fullName evidence="8">Methionyl-tRNA synthetase</fullName>
    </alternativeName>
</protein>
<dbReference type="SUPFAM" id="SSF47323">
    <property type="entry name" value="Anticodon-binding domain of a subclass of class I aminoacyl-tRNA synthetases"/>
    <property type="match status" value="1"/>
</dbReference>
<comment type="similarity">
    <text evidence="1 9">Belongs to the class-I aminoacyl-tRNA synthetase family.</text>
</comment>
<evidence type="ECO:0000256" key="1">
    <source>
        <dbReference type="ARBA" id="ARBA00005594"/>
    </source>
</evidence>
<evidence type="ECO:0000313" key="12">
    <source>
        <dbReference type="Proteomes" id="UP001498398"/>
    </source>
</evidence>
<dbReference type="PROSITE" id="PS00178">
    <property type="entry name" value="AA_TRNA_LIGASE_I"/>
    <property type="match status" value="1"/>
</dbReference>
<organism evidence="11 12">
    <name type="scientific">Marasmiellus scandens</name>
    <dbReference type="NCBI Taxonomy" id="2682957"/>
    <lineage>
        <taxon>Eukaryota</taxon>
        <taxon>Fungi</taxon>
        <taxon>Dikarya</taxon>
        <taxon>Basidiomycota</taxon>
        <taxon>Agaricomycotina</taxon>
        <taxon>Agaricomycetes</taxon>
        <taxon>Agaricomycetidae</taxon>
        <taxon>Agaricales</taxon>
        <taxon>Marasmiineae</taxon>
        <taxon>Omphalotaceae</taxon>
        <taxon>Marasmiellus</taxon>
    </lineage>
</organism>
<accession>A0ABR1K036</accession>
<dbReference type="Gene3D" id="2.170.220.10">
    <property type="match status" value="1"/>
</dbReference>
<dbReference type="Pfam" id="PF09334">
    <property type="entry name" value="tRNA-synt_1g"/>
    <property type="match status" value="1"/>
</dbReference>
<evidence type="ECO:0000256" key="4">
    <source>
        <dbReference type="ARBA" id="ARBA00022741"/>
    </source>
</evidence>
<keyword evidence="12" id="KW-1185">Reference proteome</keyword>
<evidence type="ECO:0000256" key="3">
    <source>
        <dbReference type="ARBA" id="ARBA00022598"/>
    </source>
</evidence>
<evidence type="ECO:0000256" key="6">
    <source>
        <dbReference type="ARBA" id="ARBA00022917"/>
    </source>
</evidence>
<dbReference type="PANTHER" id="PTHR43326">
    <property type="entry name" value="METHIONYL-TRNA SYNTHETASE"/>
    <property type="match status" value="1"/>
</dbReference>
<evidence type="ECO:0000256" key="9">
    <source>
        <dbReference type="RuleBase" id="RU363039"/>
    </source>
</evidence>
<dbReference type="NCBIfam" id="TIGR00398">
    <property type="entry name" value="metG"/>
    <property type="match status" value="1"/>
</dbReference>
<keyword evidence="4 9" id="KW-0547">Nucleotide-binding</keyword>
<reference evidence="11 12" key="1">
    <citation type="submission" date="2024-01" db="EMBL/GenBank/DDBJ databases">
        <title>A draft genome for the cacao thread blight pathogen Marasmiellus scandens.</title>
        <authorList>
            <person name="Baruah I.K."/>
            <person name="Leung J."/>
            <person name="Bukari Y."/>
            <person name="Amoako-Attah I."/>
            <person name="Meinhardt L.W."/>
            <person name="Bailey B.A."/>
            <person name="Cohen S.P."/>
        </authorList>
    </citation>
    <scope>NUCLEOTIDE SEQUENCE [LARGE SCALE GENOMIC DNA]</scope>
    <source>
        <strain evidence="11 12">GH-19</strain>
    </source>
</reference>
<dbReference type="SUPFAM" id="SSF52374">
    <property type="entry name" value="Nucleotidylyl transferase"/>
    <property type="match status" value="1"/>
</dbReference>
<evidence type="ECO:0000256" key="2">
    <source>
        <dbReference type="ARBA" id="ARBA00012838"/>
    </source>
</evidence>
<evidence type="ECO:0000313" key="11">
    <source>
        <dbReference type="EMBL" id="KAK7470396.1"/>
    </source>
</evidence>
<dbReference type="Gene3D" id="1.10.730.10">
    <property type="entry name" value="Isoleucyl-tRNA Synthetase, Domain 1"/>
    <property type="match status" value="1"/>
</dbReference>
<dbReference type="Gene3D" id="3.40.50.620">
    <property type="entry name" value="HUPs"/>
    <property type="match status" value="1"/>
</dbReference>
<name>A0ABR1K036_9AGAR</name>
<dbReference type="GO" id="GO:0004825">
    <property type="term" value="F:methionine-tRNA ligase activity"/>
    <property type="evidence" value="ECO:0007669"/>
    <property type="project" value="UniProtKB-EC"/>
</dbReference>
<evidence type="ECO:0000256" key="8">
    <source>
        <dbReference type="ARBA" id="ARBA00030904"/>
    </source>
</evidence>
<feature type="domain" description="Methionyl/Leucyl tRNA synthetase" evidence="10">
    <location>
        <begin position="24"/>
        <end position="390"/>
    </location>
</feature>
<keyword evidence="5 9" id="KW-0067">ATP-binding</keyword>
<gene>
    <name evidence="11" type="primary">MSM1</name>
    <name evidence="11" type="ORF">VKT23_001823</name>
</gene>
<dbReference type="InterPro" id="IPR015413">
    <property type="entry name" value="Methionyl/Leucyl_tRNA_Synth"/>
</dbReference>
<proteinExistence type="inferred from homology"/>
<evidence type="ECO:0000259" key="10">
    <source>
        <dbReference type="Pfam" id="PF09334"/>
    </source>
</evidence>
<keyword evidence="6 9" id="KW-0648">Protein biosynthesis</keyword>
<dbReference type="InterPro" id="IPR001412">
    <property type="entry name" value="aa-tRNA-synth_I_CS"/>
</dbReference>
<dbReference type="PANTHER" id="PTHR43326:SF1">
    <property type="entry name" value="METHIONINE--TRNA LIGASE, MITOCHONDRIAL"/>
    <property type="match status" value="1"/>
</dbReference>
<evidence type="ECO:0000256" key="5">
    <source>
        <dbReference type="ARBA" id="ARBA00022840"/>
    </source>
</evidence>
<keyword evidence="3 9" id="KW-0436">Ligase</keyword>
<dbReference type="InterPro" id="IPR014729">
    <property type="entry name" value="Rossmann-like_a/b/a_fold"/>
</dbReference>
<dbReference type="InterPro" id="IPR033911">
    <property type="entry name" value="MetRS_core"/>
</dbReference>
<dbReference type="PRINTS" id="PR01041">
    <property type="entry name" value="TRNASYNTHMET"/>
</dbReference>
<dbReference type="EC" id="6.1.1.10" evidence="2"/>
<dbReference type="CDD" id="cd00814">
    <property type="entry name" value="MetRS_core"/>
    <property type="match status" value="1"/>
</dbReference>
<dbReference type="InterPro" id="IPR014758">
    <property type="entry name" value="Met-tRNA_synth"/>
</dbReference>
<dbReference type="InterPro" id="IPR023457">
    <property type="entry name" value="Met-tRNA_synth_2"/>
</dbReference>
<sequence>MLRRFLLPRHLSCRYNSSSTKPWYVTTPIFYPNAAPHIGHLYSLVTADIFARYNRIKNPSRPVVFVTGTDEHGLKIQKAAKAQGLPPREFCDTISQQFRRLSKEADISYTRFIRTSEQAHYDAVQSIWRELDSQGLIYKGSYSGWYSVTDECFYTDAQVTHIPETPSSPARTIAKETSSPVEFSQETNYMFRLSSFRETLLQHYSTHKDAIFPEAYRTYILSILESPLEDISISRPQSRLSWGIPVPGDSEHTIYVWVDAVISYLTGIGYPWKDAGLSQGWPVDVQVIGKDIVRFHTIYLPAILQALKLPMPKRLLTHAHWTSSQKKMSKSLGNTTDPFQAMSEFGVDSVRYYLAKVGGRFRDDVDWSHSQVSKHDKELQALVGNLFMRVTSATMMSRVKEALHNSDGAAELSEDLRLAFRELSDASAALAGKVKGNLDEMEVADALDSVVDLLRLANKVLSDAAPWKHPLAHVSLESHRGCLEALRVSGICLQPFIPGVATRLLDALGISSEKRTLESAKETDTFENVQAGMRLFGARK</sequence>
<dbReference type="InterPro" id="IPR009080">
    <property type="entry name" value="tRNAsynth_Ia_anticodon-bd"/>
</dbReference>
<evidence type="ECO:0000256" key="7">
    <source>
        <dbReference type="ARBA" id="ARBA00023146"/>
    </source>
</evidence>
<dbReference type="Proteomes" id="UP001498398">
    <property type="component" value="Unassembled WGS sequence"/>
</dbReference>